<dbReference type="AlphaFoldDB" id="A0A4Y2NS88"/>
<protein>
    <submittedName>
        <fullName evidence="1">Uncharacterized protein</fullName>
    </submittedName>
</protein>
<evidence type="ECO:0000313" key="2">
    <source>
        <dbReference type="Proteomes" id="UP000499080"/>
    </source>
</evidence>
<evidence type="ECO:0000313" key="1">
    <source>
        <dbReference type="EMBL" id="GBN41864.1"/>
    </source>
</evidence>
<sequence>MRVRTHNSKDGILFYMKEVKHYIYCSSDKRKLAVENSHAERFISIPAARGLEKKSCLQLRIAATEYSAPLCGPVLLCFLLRISGITVFGDNGVPARQIWATSRLFCDKTLKM</sequence>
<organism evidence="1 2">
    <name type="scientific">Araneus ventricosus</name>
    <name type="common">Orbweaver spider</name>
    <name type="synonym">Epeira ventricosa</name>
    <dbReference type="NCBI Taxonomy" id="182803"/>
    <lineage>
        <taxon>Eukaryota</taxon>
        <taxon>Metazoa</taxon>
        <taxon>Ecdysozoa</taxon>
        <taxon>Arthropoda</taxon>
        <taxon>Chelicerata</taxon>
        <taxon>Arachnida</taxon>
        <taxon>Araneae</taxon>
        <taxon>Araneomorphae</taxon>
        <taxon>Entelegynae</taxon>
        <taxon>Araneoidea</taxon>
        <taxon>Araneidae</taxon>
        <taxon>Araneus</taxon>
    </lineage>
</organism>
<proteinExistence type="predicted"/>
<gene>
    <name evidence="1" type="ORF">AVEN_196084_1</name>
</gene>
<dbReference type="Proteomes" id="UP000499080">
    <property type="component" value="Unassembled WGS sequence"/>
</dbReference>
<keyword evidence="2" id="KW-1185">Reference proteome</keyword>
<name>A0A4Y2NS88_ARAVE</name>
<reference evidence="1 2" key="1">
    <citation type="journal article" date="2019" name="Sci. Rep.">
        <title>Orb-weaving spider Araneus ventricosus genome elucidates the spidroin gene catalogue.</title>
        <authorList>
            <person name="Kono N."/>
            <person name="Nakamura H."/>
            <person name="Ohtoshi R."/>
            <person name="Moran D.A.P."/>
            <person name="Shinohara A."/>
            <person name="Yoshida Y."/>
            <person name="Fujiwara M."/>
            <person name="Mori M."/>
            <person name="Tomita M."/>
            <person name="Arakawa K."/>
        </authorList>
    </citation>
    <scope>NUCLEOTIDE SEQUENCE [LARGE SCALE GENOMIC DNA]</scope>
</reference>
<dbReference type="EMBL" id="BGPR01009721">
    <property type="protein sequence ID" value="GBN41864.1"/>
    <property type="molecule type" value="Genomic_DNA"/>
</dbReference>
<accession>A0A4Y2NS88</accession>
<comment type="caution">
    <text evidence="1">The sequence shown here is derived from an EMBL/GenBank/DDBJ whole genome shotgun (WGS) entry which is preliminary data.</text>
</comment>